<dbReference type="InterPro" id="IPR011659">
    <property type="entry name" value="WD40"/>
</dbReference>
<protein>
    <submittedName>
        <fullName evidence="3">Periplasmic component of the Tol biopolymer transport system</fullName>
    </submittedName>
</protein>
<dbReference type="HOGENOM" id="CLU_379882_0_0_0"/>
<feature type="transmembrane region" description="Helical" evidence="2">
    <location>
        <begin position="146"/>
        <end position="166"/>
    </location>
</feature>
<dbReference type="OrthoDB" id="113438at2"/>
<dbReference type="eggNOG" id="COG3386">
    <property type="taxonomic scope" value="Bacteria"/>
</dbReference>
<keyword evidence="2" id="KW-0812">Transmembrane</keyword>
<dbReference type="PANTHER" id="PTHR36842:SF1">
    <property type="entry name" value="PROTEIN TOLB"/>
    <property type="match status" value="1"/>
</dbReference>
<dbReference type="Proteomes" id="UP000006056">
    <property type="component" value="Chromosome"/>
</dbReference>
<dbReference type="InterPro" id="IPR011042">
    <property type="entry name" value="6-blade_b-propeller_TolB-like"/>
</dbReference>
<dbReference type="STRING" id="926566.Terro_1158"/>
<evidence type="ECO:0000313" key="4">
    <source>
        <dbReference type="Proteomes" id="UP000006056"/>
    </source>
</evidence>
<dbReference type="AlphaFoldDB" id="I3ZE05"/>
<accession>I3ZE05</accession>
<keyword evidence="2" id="KW-0472">Membrane</keyword>
<dbReference type="SUPFAM" id="SSF82171">
    <property type="entry name" value="DPP6 N-terminal domain-like"/>
    <property type="match status" value="1"/>
</dbReference>
<dbReference type="PANTHER" id="PTHR36842">
    <property type="entry name" value="PROTEIN TOLB HOMOLOG"/>
    <property type="match status" value="1"/>
</dbReference>
<comment type="similarity">
    <text evidence="1">Belongs to the TolB family.</text>
</comment>
<organism evidence="3 4">
    <name type="scientific">Terriglobus roseus (strain DSM 18391 / NRRL B-41598 / KBS 63)</name>
    <dbReference type="NCBI Taxonomy" id="926566"/>
    <lineage>
        <taxon>Bacteria</taxon>
        <taxon>Pseudomonadati</taxon>
        <taxon>Acidobacteriota</taxon>
        <taxon>Terriglobia</taxon>
        <taxon>Terriglobales</taxon>
        <taxon>Acidobacteriaceae</taxon>
        <taxon>Terriglobus</taxon>
    </lineage>
</organism>
<dbReference type="RefSeq" id="WP_014785042.1">
    <property type="nucleotide sequence ID" value="NC_018014.1"/>
</dbReference>
<dbReference type="EMBL" id="CP003379">
    <property type="protein sequence ID" value="AFL87473.1"/>
    <property type="molecule type" value="Genomic_DNA"/>
</dbReference>
<evidence type="ECO:0000256" key="1">
    <source>
        <dbReference type="ARBA" id="ARBA00009820"/>
    </source>
</evidence>
<dbReference type="SUPFAM" id="SSF50974">
    <property type="entry name" value="Nitrous oxide reductase, N-terminal domain"/>
    <property type="match status" value="1"/>
</dbReference>
<proteinExistence type="inferred from homology"/>
<dbReference type="eggNOG" id="COG0823">
    <property type="taxonomic scope" value="Bacteria"/>
</dbReference>
<dbReference type="KEGG" id="trs:Terro_1158"/>
<dbReference type="InterPro" id="IPR011045">
    <property type="entry name" value="N2O_reductase_N"/>
</dbReference>
<evidence type="ECO:0000256" key="2">
    <source>
        <dbReference type="SAM" id="Phobius"/>
    </source>
</evidence>
<evidence type="ECO:0000313" key="3">
    <source>
        <dbReference type="EMBL" id="AFL87473.1"/>
    </source>
</evidence>
<sequence length="719" mass="79856">MVTTTDLAPEVPTTRGHVTDPVLLENCLQRIQSSAEFVRSDRMVRFLRVVVQHASESRDGRLTERSIGCEVFDRPLDWDPSIDTIVRSEARRLRTKLEQYYERQGGLDPIRISMPKGGYTAEFQLMSPPVSAPEDRTAVSSKPQRSLVFMTAALASVVTALLIWFFHRQQSNDSEARFEVQSISSEMGQEYSPALSPDGNTIAYVWDDRQSGPDIFLRAWKESAPRRLNVTPAIRLYPSWSHDGASLAYLVVEGEEVFVTIRLLNGGPERRIAQMKRQVGSWSDDPSPLLGPAGPVWTPDGSLIFADYDPATATSSLVRTTVDGQRSVTLSSHGVEHYLYPRVSPDGRALAYVRYTSHGVGELFILPTGRDPRQLTSDARTIQGLNWSPDGKSLLFSSNRRNAFQLWTIPSSGGTPSPVQTNSTFATDPVFDRKGDILFVDSRENWNIWRRSITGSPGTEQRLIASSGRNYDPRYSPNGQRIAFASDRSGTMQLWTAMADGSAPQQLTHLAGSWLGGIAWSPDGSQIAFDARPNQRSAIYIISATGGEPKILETNSYEERMPAWSVDGKTLYFNSNRDSSLAIWRRELSTETLQRVTASGMFAVTAAEDGIFFSSRTGILWKSDADGSHAQALMPELQAEPVMSWFADRGTLYLTNKDKTGRPILRTWSASQGSIDRGALEGHLVPNAPDIAVSPDGRWLLFAERDLAESDLKLRKLQR</sequence>
<keyword evidence="4" id="KW-1185">Reference proteome</keyword>
<gene>
    <name evidence="3" type="ordered locus">Terro_1158</name>
</gene>
<dbReference type="Gene3D" id="2.120.10.30">
    <property type="entry name" value="TolB, C-terminal domain"/>
    <property type="match status" value="4"/>
</dbReference>
<reference evidence="3 4" key="1">
    <citation type="submission" date="2012-06" db="EMBL/GenBank/DDBJ databases">
        <title>Complete genome of Terriglobus roseus DSM 18391.</title>
        <authorList>
            <consortium name="US DOE Joint Genome Institute (JGI-PGF)"/>
            <person name="Lucas S."/>
            <person name="Copeland A."/>
            <person name="Lapidus A."/>
            <person name="Glavina del Rio T."/>
            <person name="Dalin E."/>
            <person name="Tice H."/>
            <person name="Bruce D."/>
            <person name="Goodwin L."/>
            <person name="Pitluck S."/>
            <person name="Peters L."/>
            <person name="Mikhailova N."/>
            <person name="Munk A.C.C."/>
            <person name="Kyrpides N."/>
            <person name="Mavromatis K."/>
            <person name="Ivanova N."/>
            <person name="Brettin T."/>
            <person name="Detter J.C."/>
            <person name="Han C."/>
            <person name="Larimer F."/>
            <person name="Land M."/>
            <person name="Hauser L."/>
            <person name="Markowitz V."/>
            <person name="Cheng J.-F."/>
            <person name="Hugenholtz P."/>
            <person name="Woyke T."/>
            <person name="Wu D."/>
            <person name="Brambilla E."/>
            <person name="Klenk H.-P."/>
            <person name="Eisen J.A."/>
        </authorList>
    </citation>
    <scope>NUCLEOTIDE SEQUENCE [LARGE SCALE GENOMIC DNA]</scope>
    <source>
        <strain evidence="4">DSM 18391 / NRRL B-41598 / KBS 63</strain>
    </source>
</reference>
<keyword evidence="2" id="KW-1133">Transmembrane helix</keyword>
<name>I3ZE05_TERRK</name>
<dbReference type="Pfam" id="PF07676">
    <property type="entry name" value="PD40"/>
    <property type="match status" value="6"/>
</dbReference>